<dbReference type="EMBL" id="FPBF01000008">
    <property type="protein sequence ID" value="SFU15011.1"/>
    <property type="molecule type" value="Genomic_DNA"/>
</dbReference>
<name>A0A1I7DTH7_9BACT</name>
<sequence>MATYLPCSIDVFQRLLFAFCNVNRLNAAIKTFCFLYLSPKQFSVLSCALSSLFRIREEVPSHISSSGKCLELVGSTLQVGSWVSNASFILIQFVLKLRIGRMVYKVVRRSKDYGVANFINDLSSLKDKSNKLSFTNPTALLPN</sequence>
<reference evidence="2" key="1">
    <citation type="submission" date="2016-10" db="EMBL/GenBank/DDBJ databases">
        <authorList>
            <person name="Varghese N."/>
            <person name="Submissions S."/>
        </authorList>
    </citation>
    <scope>NUCLEOTIDE SEQUENCE [LARGE SCALE GENOMIC DNA]</scope>
    <source>
        <strain evidence="2">DSM 23445</strain>
    </source>
</reference>
<organism evidence="1 2">
    <name type="scientific">Algoriphagus locisalis</name>
    <dbReference type="NCBI Taxonomy" id="305507"/>
    <lineage>
        <taxon>Bacteria</taxon>
        <taxon>Pseudomonadati</taxon>
        <taxon>Bacteroidota</taxon>
        <taxon>Cytophagia</taxon>
        <taxon>Cytophagales</taxon>
        <taxon>Cyclobacteriaceae</taxon>
        <taxon>Algoriphagus</taxon>
    </lineage>
</organism>
<dbReference type="AlphaFoldDB" id="A0A1I7DTH7"/>
<protein>
    <submittedName>
        <fullName evidence="1">Uncharacterized protein</fullName>
    </submittedName>
</protein>
<accession>A0A1I7DTH7</accession>
<dbReference type="Proteomes" id="UP000199673">
    <property type="component" value="Unassembled WGS sequence"/>
</dbReference>
<proteinExistence type="predicted"/>
<evidence type="ECO:0000313" key="1">
    <source>
        <dbReference type="EMBL" id="SFU15011.1"/>
    </source>
</evidence>
<keyword evidence="2" id="KW-1185">Reference proteome</keyword>
<gene>
    <name evidence="1" type="ORF">SAMN04489724_4341</name>
</gene>
<evidence type="ECO:0000313" key="2">
    <source>
        <dbReference type="Proteomes" id="UP000199673"/>
    </source>
</evidence>